<name>A0AAV7DQM5_ARIFI</name>
<dbReference type="AlphaFoldDB" id="A0AAV7DQM5"/>
<evidence type="ECO:0000313" key="2">
    <source>
        <dbReference type="EMBL" id="KAG9438516.1"/>
    </source>
</evidence>
<feature type="transmembrane region" description="Helical" evidence="1">
    <location>
        <begin position="201"/>
        <end position="222"/>
    </location>
</feature>
<reference evidence="2 3" key="1">
    <citation type="submission" date="2021-07" db="EMBL/GenBank/DDBJ databases">
        <title>The Aristolochia fimbriata genome: insights into angiosperm evolution, floral development and chemical biosynthesis.</title>
        <authorList>
            <person name="Jiao Y."/>
        </authorList>
    </citation>
    <scope>NUCLEOTIDE SEQUENCE [LARGE SCALE GENOMIC DNA]</scope>
    <source>
        <strain evidence="2">IBCAS-2021</strain>
        <tissue evidence="2">Leaf</tissue>
    </source>
</reference>
<keyword evidence="1" id="KW-0472">Membrane</keyword>
<organism evidence="2 3">
    <name type="scientific">Aristolochia fimbriata</name>
    <name type="common">White veined hardy Dutchman's pipe vine</name>
    <dbReference type="NCBI Taxonomy" id="158543"/>
    <lineage>
        <taxon>Eukaryota</taxon>
        <taxon>Viridiplantae</taxon>
        <taxon>Streptophyta</taxon>
        <taxon>Embryophyta</taxon>
        <taxon>Tracheophyta</taxon>
        <taxon>Spermatophyta</taxon>
        <taxon>Magnoliopsida</taxon>
        <taxon>Magnoliidae</taxon>
        <taxon>Piperales</taxon>
        <taxon>Aristolochiaceae</taxon>
        <taxon>Aristolochia</taxon>
    </lineage>
</organism>
<evidence type="ECO:0000256" key="1">
    <source>
        <dbReference type="SAM" id="Phobius"/>
    </source>
</evidence>
<dbReference type="EMBL" id="JAINDJ010000067">
    <property type="protein sequence ID" value="KAG9438516.1"/>
    <property type="molecule type" value="Genomic_DNA"/>
</dbReference>
<proteinExistence type="predicted"/>
<accession>A0AAV7DQM5</accession>
<dbReference type="PANTHER" id="PTHR45564">
    <property type="entry name" value="NAD(P)H-QUINONE OXIDOREDUCTASE SUBUNIT 2 B, CHLOROPLASTIC"/>
    <property type="match status" value="1"/>
</dbReference>
<comment type="caution">
    <text evidence="2">The sequence shown here is derived from an EMBL/GenBank/DDBJ whole genome shotgun (WGS) entry which is preliminary data.</text>
</comment>
<dbReference type="Proteomes" id="UP000825729">
    <property type="component" value="Unassembled WGS sequence"/>
</dbReference>
<gene>
    <name evidence="2" type="ORF">H6P81_021549</name>
</gene>
<evidence type="ECO:0000313" key="3">
    <source>
        <dbReference type="Proteomes" id="UP000825729"/>
    </source>
</evidence>
<keyword evidence="1" id="KW-1133">Transmembrane helix</keyword>
<keyword evidence="1" id="KW-0812">Transmembrane</keyword>
<sequence length="243" mass="28363">MRFILAWVRSQQYSHPYPLTSIPRASYPFSFDHGGEQVKIEKLTLGLGIIRLELMTSTTKKIFVQHVLFDTGGRRTRLGIVKKKEEAEPSQDDTDQPLPLALHQRSYQFRRNWSYLFSISIQEFLCVSTPFLRPRKMDKFLFLGTHTRFVTTKRIMEECFLCGANDLITIFVAPECFSLCSYLLSGYTKEMYGLMRLLRNIYSWVGQALLFWFMVSLGYMVHPGGGRDRASRNSEWSYQYTNV</sequence>
<dbReference type="PANTHER" id="PTHR45564:SF1">
    <property type="entry name" value="NAD(P)H-QUINONE OXIDOREDUCTASE SUBUNIT 2"/>
    <property type="match status" value="1"/>
</dbReference>
<protein>
    <submittedName>
        <fullName evidence="2">Uncharacterized protein</fullName>
    </submittedName>
</protein>
<keyword evidence="3" id="KW-1185">Reference proteome</keyword>